<dbReference type="EMBL" id="CP031023">
    <property type="protein sequence ID" value="AZA16859.1"/>
    <property type="molecule type" value="Genomic_DNA"/>
</dbReference>
<evidence type="ECO:0000313" key="8">
    <source>
        <dbReference type="EMBL" id="AZA16859.1"/>
    </source>
</evidence>
<feature type="chain" id="PRO_5044363577" evidence="6">
    <location>
        <begin position="22"/>
        <end position="541"/>
    </location>
</feature>
<dbReference type="Gene3D" id="3.10.105.10">
    <property type="entry name" value="Dipeptide-binding Protein, Domain 3"/>
    <property type="match status" value="1"/>
</dbReference>
<dbReference type="Proteomes" id="UP001200334">
    <property type="component" value="Unassembled WGS sequence"/>
</dbReference>
<evidence type="ECO:0000256" key="4">
    <source>
        <dbReference type="ARBA" id="ARBA00022729"/>
    </source>
</evidence>
<dbReference type="Gene3D" id="3.40.190.10">
    <property type="entry name" value="Periplasmic binding protein-like II"/>
    <property type="match status" value="1"/>
</dbReference>
<evidence type="ECO:0000256" key="5">
    <source>
        <dbReference type="ARBA" id="ARBA00022856"/>
    </source>
</evidence>
<dbReference type="GO" id="GO:0030288">
    <property type="term" value="C:outer membrane-bounded periplasmic space"/>
    <property type="evidence" value="ECO:0007669"/>
    <property type="project" value="UniProtKB-ARBA"/>
</dbReference>
<feature type="domain" description="Solute-binding protein family 5" evidence="7">
    <location>
        <begin position="77"/>
        <end position="461"/>
    </location>
</feature>
<dbReference type="InterPro" id="IPR000914">
    <property type="entry name" value="SBP_5_dom"/>
</dbReference>
<dbReference type="PIRSF" id="PIRSF002741">
    <property type="entry name" value="MppA"/>
    <property type="match status" value="1"/>
</dbReference>
<protein>
    <submittedName>
        <fullName evidence="8">Peptide ABC transporter substrate-binding protein</fullName>
    </submittedName>
</protein>
<dbReference type="CDD" id="cd08504">
    <property type="entry name" value="PBP2_OppA"/>
    <property type="match status" value="1"/>
</dbReference>
<evidence type="ECO:0000256" key="2">
    <source>
        <dbReference type="ARBA" id="ARBA00005695"/>
    </source>
</evidence>
<reference evidence="9 10" key="2">
    <citation type="submission" date="2021-12" db="EMBL/GenBank/DDBJ databases">
        <title>Antimicrobial susceptibility of Lactobacillus delbrueckii subsp. lactis obtained from milk products and other habitats.</title>
        <authorList>
            <person name="Shani N."/>
        </authorList>
    </citation>
    <scope>NUCLEOTIDE SEQUENCE [LARGE SCALE GENOMIC DNA]</scope>
    <source>
        <strain evidence="9 10">FAM 21755</strain>
    </source>
</reference>
<dbReference type="GO" id="GO:0015833">
    <property type="term" value="P:peptide transport"/>
    <property type="evidence" value="ECO:0007669"/>
    <property type="project" value="UniProtKB-KW"/>
</dbReference>
<dbReference type="Pfam" id="PF00496">
    <property type="entry name" value="SBP_bac_5"/>
    <property type="match status" value="1"/>
</dbReference>
<sequence>MRSKKLLASSAVILASAATLAACGSNSSQSSAKKQTLTWMNTAEMTTLDASKATDQASYEQINNVEEGLYLLGKNAKVQNALATSTKNSADGKTWTFTIRKDAKWSNGDPVTAKDFVYSWRRTIDPKTASEYAYLFSGIKNADAIVSGKKKPAALGIKADGKYKLTVTLEKRIPYFKLLMAFPLFFPQNEHAVKKFGSKYATASKYMVYNGPFKQVGWTGSNLSWKLVKNPTYWDKKSVKLDTIKFSVQKTPATDYNLYQSGKLDAAFLDAQATKSLKGKTGYTQRKMSTTQYLSYNLKKHPEFKNKNLRLAISMAINRKELASTLGGAATPATTFDPEGMTTVNGQDYADTVKNAATEKATTYNVTEAKKIYKQALKETGKKKISFTLLGDDDDTAKKAAEFVQSQLENNLGIDVQVQSIPKKTRLTRMMSGNFDVVSTGWNADFADPISFLDLQTTGASYNYGKWSNKTYDKYVAASKTTSSTSTRFKDLAKAEQILLEEQGVTPLYHPVEAWMVKPSVKGVIYNGAGANYSFKYAYLK</sequence>
<dbReference type="RefSeq" id="WP_003616681.1">
    <property type="nucleotide sequence ID" value="NZ_BJLO01000092.1"/>
</dbReference>
<dbReference type="InterPro" id="IPR023765">
    <property type="entry name" value="SBP_5_CS"/>
</dbReference>
<gene>
    <name evidence="8" type="ORF">DQL93_10590</name>
    <name evidence="9" type="ORF">LOB85_09370</name>
</gene>
<dbReference type="Gene3D" id="3.90.76.10">
    <property type="entry name" value="Dipeptide-binding Protein, Domain 1"/>
    <property type="match status" value="1"/>
</dbReference>
<keyword evidence="5" id="KW-0653">Protein transport</keyword>
<evidence type="ECO:0000313" key="9">
    <source>
        <dbReference type="EMBL" id="MCD5564294.1"/>
    </source>
</evidence>
<dbReference type="SUPFAM" id="SSF53850">
    <property type="entry name" value="Periplasmic binding protein-like II"/>
    <property type="match status" value="1"/>
</dbReference>
<dbReference type="GO" id="GO:0043190">
    <property type="term" value="C:ATP-binding cassette (ABC) transporter complex"/>
    <property type="evidence" value="ECO:0007669"/>
    <property type="project" value="InterPro"/>
</dbReference>
<dbReference type="InterPro" id="IPR030678">
    <property type="entry name" value="Peptide/Ni-bd"/>
</dbReference>
<comment type="similarity">
    <text evidence="2">Belongs to the bacterial solute-binding protein 5 family.</text>
</comment>
<accession>A0A061C0D2</accession>
<evidence type="ECO:0000256" key="3">
    <source>
        <dbReference type="ARBA" id="ARBA00022448"/>
    </source>
</evidence>
<dbReference type="PANTHER" id="PTHR30290">
    <property type="entry name" value="PERIPLASMIC BINDING COMPONENT OF ABC TRANSPORTER"/>
    <property type="match status" value="1"/>
</dbReference>
<dbReference type="AlphaFoldDB" id="A0A061C0D2"/>
<feature type="signal peptide" evidence="6">
    <location>
        <begin position="1"/>
        <end position="21"/>
    </location>
</feature>
<dbReference type="PANTHER" id="PTHR30290:SF10">
    <property type="entry name" value="PERIPLASMIC OLIGOPEPTIDE-BINDING PROTEIN-RELATED"/>
    <property type="match status" value="1"/>
</dbReference>
<name>A0A061C0D2_LACDL</name>
<dbReference type="PROSITE" id="PS01040">
    <property type="entry name" value="SBP_BACTERIAL_5"/>
    <property type="match status" value="1"/>
</dbReference>
<keyword evidence="5" id="KW-0571">Peptide transport</keyword>
<dbReference type="PROSITE" id="PS51257">
    <property type="entry name" value="PROKAR_LIPOPROTEIN"/>
    <property type="match status" value="1"/>
</dbReference>
<evidence type="ECO:0000256" key="1">
    <source>
        <dbReference type="ARBA" id="ARBA00004193"/>
    </source>
</evidence>
<evidence type="ECO:0000256" key="6">
    <source>
        <dbReference type="SAM" id="SignalP"/>
    </source>
</evidence>
<dbReference type="EMBL" id="JAJNUY010000063">
    <property type="protein sequence ID" value="MCD5564294.1"/>
    <property type="molecule type" value="Genomic_DNA"/>
</dbReference>
<evidence type="ECO:0000259" key="7">
    <source>
        <dbReference type="Pfam" id="PF00496"/>
    </source>
</evidence>
<keyword evidence="3" id="KW-0813">Transport</keyword>
<dbReference type="InterPro" id="IPR039424">
    <property type="entry name" value="SBP_5"/>
</dbReference>
<evidence type="ECO:0000313" key="10">
    <source>
        <dbReference type="Proteomes" id="UP001200334"/>
    </source>
</evidence>
<dbReference type="OrthoDB" id="403896at2"/>
<dbReference type="FunFam" id="3.90.76.10:FF:000001">
    <property type="entry name" value="Oligopeptide ABC transporter substrate-binding protein"/>
    <property type="match status" value="1"/>
</dbReference>
<reference evidence="8" key="1">
    <citation type="submission" date="2018-07" db="EMBL/GenBank/DDBJ databases">
        <authorList>
            <person name="Somerville V."/>
        </authorList>
    </citation>
    <scope>NUCLEOTIDE SEQUENCE</scope>
    <source>
        <strain evidence="8">NWC_2_2</strain>
    </source>
</reference>
<keyword evidence="4 6" id="KW-0732">Signal</keyword>
<proteinExistence type="inferred from homology"/>
<comment type="subcellular location">
    <subcellularLocation>
        <location evidence="1">Cell membrane</location>
        <topology evidence="1">Lipid-anchor</topology>
    </subcellularLocation>
</comment>
<organism evidence="8">
    <name type="scientific">Lactobacillus delbrueckii subsp. lactis</name>
    <dbReference type="NCBI Taxonomy" id="29397"/>
    <lineage>
        <taxon>Bacteria</taxon>
        <taxon>Bacillati</taxon>
        <taxon>Bacillota</taxon>
        <taxon>Bacilli</taxon>
        <taxon>Lactobacillales</taxon>
        <taxon>Lactobacillaceae</taxon>
        <taxon>Lactobacillus</taxon>
    </lineage>
</organism>
<dbReference type="GO" id="GO:1904680">
    <property type="term" value="F:peptide transmembrane transporter activity"/>
    <property type="evidence" value="ECO:0007669"/>
    <property type="project" value="TreeGrafter"/>
</dbReference>
<dbReference type="FunFam" id="3.10.105.10:FF:000001">
    <property type="entry name" value="Oligopeptide ABC transporter, oligopeptide-binding protein"/>
    <property type="match status" value="1"/>
</dbReference>